<protein>
    <submittedName>
        <fullName evidence="2">DUF1538 domain-containing protein</fullName>
    </submittedName>
</protein>
<feature type="transmembrane region" description="Helical" evidence="1">
    <location>
        <begin position="117"/>
        <end position="134"/>
    </location>
</feature>
<keyword evidence="1" id="KW-1133">Transmembrane helix</keyword>
<feature type="transmembrane region" description="Helical" evidence="1">
    <location>
        <begin position="211"/>
        <end position="229"/>
    </location>
</feature>
<evidence type="ECO:0000313" key="2">
    <source>
        <dbReference type="EMBL" id="HIU90535.1"/>
    </source>
</evidence>
<feature type="transmembrane region" description="Helical" evidence="1">
    <location>
        <begin position="80"/>
        <end position="97"/>
    </location>
</feature>
<feature type="transmembrane region" description="Helical" evidence="1">
    <location>
        <begin position="369"/>
        <end position="388"/>
    </location>
</feature>
<accession>A0A9D1SPF5</accession>
<feature type="transmembrane region" description="Helical" evidence="1">
    <location>
        <begin position="262"/>
        <end position="283"/>
    </location>
</feature>
<dbReference type="EMBL" id="DVOC01000015">
    <property type="protein sequence ID" value="HIU90535.1"/>
    <property type="molecule type" value="Genomic_DNA"/>
</dbReference>
<feature type="transmembrane region" description="Helical" evidence="1">
    <location>
        <begin position="38"/>
        <end position="59"/>
    </location>
</feature>
<keyword evidence="1" id="KW-0472">Membrane</keyword>
<dbReference type="InterPro" id="IPR011435">
    <property type="entry name" value="UmpAB"/>
</dbReference>
<gene>
    <name evidence="2" type="ORF">IAC72_00775</name>
</gene>
<dbReference type="Pfam" id="PF07556">
    <property type="entry name" value="DUF1538"/>
    <property type="match status" value="2"/>
</dbReference>
<name>A0A9D1SPF5_9BACT</name>
<dbReference type="Proteomes" id="UP000886852">
    <property type="component" value="Unassembled WGS sequence"/>
</dbReference>
<evidence type="ECO:0000256" key="1">
    <source>
        <dbReference type="SAM" id="Phobius"/>
    </source>
</evidence>
<feature type="transmembrane region" description="Helical" evidence="1">
    <location>
        <begin position="181"/>
        <end position="199"/>
    </location>
</feature>
<organism evidence="2 3">
    <name type="scientific">Candidatus Fimimonas merdipullorum</name>
    <dbReference type="NCBI Taxonomy" id="2840822"/>
    <lineage>
        <taxon>Bacteria</taxon>
        <taxon>Pseudomonadati</taxon>
        <taxon>Myxococcota</taxon>
        <taxon>Myxococcia</taxon>
        <taxon>Myxococcales</taxon>
        <taxon>Cystobacterineae</taxon>
        <taxon>Myxococcaceae</taxon>
        <taxon>Myxococcaceae incertae sedis</taxon>
        <taxon>Candidatus Fimimonas</taxon>
    </lineage>
</organism>
<feature type="transmembrane region" description="Helical" evidence="1">
    <location>
        <begin position="453"/>
        <end position="477"/>
    </location>
</feature>
<feature type="transmembrane region" description="Helical" evidence="1">
    <location>
        <begin position="12"/>
        <end position="32"/>
    </location>
</feature>
<feature type="transmembrane region" description="Helical" evidence="1">
    <location>
        <begin position="141"/>
        <end position="161"/>
    </location>
</feature>
<feature type="transmembrane region" description="Helical" evidence="1">
    <location>
        <begin position="394"/>
        <end position="412"/>
    </location>
</feature>
<feature type="transmembrane region" description="Helical" evidence="1">
    <location>
        <begin position="329"/>
        <end position="349"/>
    </location>
</feature>
<dbReference type="AlphaFoldDB" id="A0A9D1SPF5"/>
<comment type="caution">
    <text evidence="2">The sequence shown here is derived from an EMBL/GenBank/DDBJ whole genome shotgun (WGS) entry which is preliminary data.</text>
</comment>
<evidence type="ECO:0000313" key="3">
    <source>
        <dbReference type="Proteomes" id="UP000886852"/>
    </source>
</evidence>
<reference evidence="2" key="2">
    <citation type="journal article" date="2021" name="PeerJ">
        <title>Extensive microbial diversity within the chicken gut microbiome revealed by metagenomics and culture.</title>
        <authorList>
            <person name="Gilroy R."/>
            <person name="Ravi A."/>
            <person name="Getino M."/>
            <person name="Pursley I."/>
            <person name="Horton D.L."/>
            <person name="Alikhan N.F."/>
            <person name="Baker D."/>
            <person name="Gharbi K."/>
            <person name="Hall N."/>
            <person name="Watson M."/>
            <person name="Adriaenssens E.M."/>
            <person name="Foster-Nyarko E."/>
            <person name="Jarju S."/>
            <person name="Secka A."/>
            <person name="Antonio M."/>
            <person name="Oren A."/>
            <person name="Chaudhuri R.R."/>
            <person name="La Ragione R."/>
            <person name="Hildebrand F."/>
            <person name="Pallen M.J."/>
        </authorList>
    </citation>
    <scope>NUCLEOTIDE SEQUENCE</scope>
    <source>
        <strain evidence="2">ChiHjej12B11-7776</strain>
    </source>
</reference>
<keyword evidence="1" id="KW-0812">Transmembrane</keyword>
<reference evidence="2" key="1">
    <citation type="submission" date="2020-10" db="EMBL/GenBank/DDBJ databases">
        <authorList>
            <person name="Gilroy R."/>
        </authorList>
    </citation>
    <scope>NUCLEOTIDE SEQUENCE</scope>
    <source>
        <strain evidence="2">ChiHjej12B11-7776</strain>
    </source>
</reference>
<feature type="transmembrane region" description="Helical" evidence="1">
    <location>
        <begin position="295"/>
        <end position="317"/>
    </location>
</feature>
<sequence length="506" mass="53145">MTSFFDKVKESLFSVLPVVAIVLILCCTPLAQLSGKEIAAFAISAVFLVLGMGCFNLGADLAMSPMGEHIGSGLTKSGKRWVLISVCFAMGVLITVAEPDLSVLANQIAEKVSPVTLILSVGAGVGLFLVVGVLKTAKSRSLAPILIFCYAAMFAFAAVLLERGSDDFIAVGFDSGGVTTGPITAPFIMAVGAGISATLGGRNSAENSFGFVALCSVGPILTVMALGMFSTGDMSYVLPDYSVADNFAVAFLEELWRVSKDVALSLGLIVAFFLLLQFTCLHLPKIKLVRMAMGVVYAFVGIVLFLTAVTVGFMPIGFSLGQQLAKSPAALIISALVLGAVVVLAEPAVHVLNKQVEEVTNRAITKKSVLIALSAGVAVSLALSMLRIWLDFSLLYYVIPGYLLSLGLSFFVPKVYTAIAFDSGGVASGPLTTTFILPFAIGACCVMQGEEKILADAFGIVAMVAMTPLITIQLLGFRAVVAQNVRSKLAQQRIVSADDDQIINFM</sequence>
<proteinExistence type="predicted"/>
<feature type="transmembrane region" description="Helical" evidence="1">
    <location>
        <begin position="419"/>
        <end position="441"/>
    </location>
</feature>